<dbReference type="Pfam" id="PF00842">
    <property type="entry name" value="Ala_racemase_C"/>
    <property type="match status" value="1"/>
</dbReference>
<evidence type="ECO:0000256" key="4">
    <source>
        <dbReference type="ARBA" id="ARBA00023235"/>
    </source>
</evidence>
<feature type="active site" description="Proton acceptor; specific for L-alanine" evidence="5">
    <location>
        <position position="270"/>
    </location>
</feature>
<feature type="binding site" evidence="5 7">
    <location>
        <position position="139"/>
    </location>
    <ligand>
        <name>substrate</name>
    </ligand>
</feature>
<evidence type="ECO:0000313" key="9">
    <source>
        <dbReference type="EMBL" id="SHI98064.1"/>
    </source>
</evidence>
<dbReference type="CDD" id="cd00430">
    <property type="entry name" value="PLPDE_III_AR"/>
    <property type="match status" value="1"/>
</dbReference>
<dbReference type="InterPro" id="IPR020622">
    <property type="entry name" value="Ala_racemase_pyridoxalP-BS"/>
</dbReference>
<name>A0A1M6FK57_9FIRM</name>
<dbReference type="PRINTS" id="PR00992">
    <property type="entry name" value="ALARACEMASE"/>
</dbReference>
<keyword evidence="10" id="KW-1185">Reference proteome</keyword>
<reference evidence="9 10" key="1">
    <citation type="submission" date="2016-11" db="EMBL/GenBank/DDBJ databases">
        <authorList>
            <person name="Jaros S."/>
            <person name="Januszkiewicz K."/>
            <person name="Wedrychowicz H."/>
        </authorList>
    </citation>
    <scope>NUCLEOTIDE SEQUENCE [LARGE SCALE GENOMIC DNA]</scope>
    <source>
        <strain evidence="9 10">DSM 19022</strain>
    </source>
</reference>
<dbReference type="FunFam" id="3.20.20.10:FF:000002">
    <property type="entry name" value="Alanine racemase"/>
    <property type="match status" value="1"/>
</dbReference>
<dbReference type="InterPro" id="IPR001608">
    <property type="entry name" value="Ala_racemase_N"/>
</dbReference>
<comment type="cofactor">
    <cofactor evidence="2 5 6">
        <name>pyridoxal 5'-phosphate</name>
        <dbReference type="ChEBI" id="CHEBI:597326"/>
    </cofactor>
</comment>
<dbReference type="Proteomes" id="UP000184442">
    <property type="component" value="Unassembled WGS sequence"/>
</dbReference>
<dbReference type="Gene3D" id="2.40.37.10">
    <property type="entry name" value="Lyase, Ornithine Decarboxylase, Chain A, domain 1"/>
    <property type="match status" value="1"/>
</dbReference>
<organism evidence="9 10">
    <name type="scientific">Lutispora thermophila DSM 19022</name>
    <dbReference type="NCBI Taxonomy" id="1122184"/>
    <lineage>
        <taxon>Bacteria</taxon>
        <taxon>Bacillati</taxon>
        <taxon>Bacillota</taxon>
        <taxon>Clostridia</taxon>
        <taxon>Lutisporales</taxon>
        <taxon>Lutisporaceae</taxon>
        <taxon>Lutispora</taxon>
    </lineage>
</organism>
<dbReference type="GO" id="GO:0009252">
    <property type="term" value="P:peptidoglycan biosynthetic process"/>
    <property type="evidence" value="ECO:0007669"/>
    <property type="project" value="TreeGrafter"/>
</dbReference>
<dbReference type="PANTHER" id="PTHR30511:SF0">
    <property type="entry name" value="ALANINE RACEMASE, CATABOLIC-RELATED"/>
    <property type="match status" value="1"/>
</dbReference>
<keyword evidence="3 5" id="KW-0663">Pyridoxal phosphate</keyword>
<sequence>MYDMNLVRHAWAEIDLDNLASNMREIRRITDKNAQVTAVIKADGYGHGAKYIAQTLLENGADRFAVAILDEALELRRYGIKVPILILGYTQPERAKAIVGNDIEQAVYSYELAKALSEEAVKQNKKVKIHIKLDTGMGRIGFRCDDDAIDCIKEIYKLPNVIIEGLFTHFAVADEKDKTYTEDQFKKFMWVANRLEEEGIKIKLKHCGNSATIIDLPKMHLDMVRAGIILYGLAPSQDVELDKLNLKQVMSLKVRISHVKEINTGESVSYGRKFIASRKSKIASLPIGYADGYTRMLSGKAEALVNGIRVPVVGRICMDQCMIDVTGIENVKVGDEVVLFGEQKGSFISIDEIAQKLGTINYEVVCMIGKRIPRVYVKEGKIVEIVNLISPYED</sequence>
<dbReference type="InterPro" id="IPR011079">
    <property type="entry name" value="Ala_racemase_C"/>
</dbReference>
<dbReference type="SUPFAM" id="SSF50621">
    <property type="entry name" value="Alanine racemase C-terminal domain-like"/>
    <property type="match status" value="1"/>
</dbReference>
<dbReference type="GO" id="GO:0005829">
    <property type="term" value="C:cytosol"/>
    <property type="evidence" value="ECO:0007669"/>
    <property type="project" value="TreeGrafter"/>
</dbReference>
<dbReference type="PROSITE" id="PS00395">
    <property type="entry name" value="ALANINE_RACEMASE"/>
    <property type="match status" value="1"/>
</dbReference>
<dbReference type="EC" id="5.1.1.1" evidence="5"/>
<dbReference type="GO" id="GO:0030170">
    <property type="term" value="F:pyridoxal phosphate binding"/>
    <property type="evidence" value="ECO:0007669"/>
    <property type="project" value="UniProtKB-UniRule"/>
</dbReference>
<dbReference type="GO" id="GO:0008784">
    <property type="term" value="F:alanine racemase activity"/>
    <property type="evidence" value="ECO:0007669"/>
    <property type="project" value="UniProtKB-UniRule"/>
</dbReference>
<evidence type="ECO:0000313" key="10">
    <source>
        <dbReference type="Proteomes" id="UP000184442"/>
    </source>
</evidence>
<dbReference type="SUPFAM" id="SSF51419">
    <property type="entry name" value="PLP-binding barrel"/>
    <property type="match status" value="1"/>
</dbReference>
<dbReference type="AlphaFoldDB" id="A0A1M6FK57"/>
<evidence type="ECO:0000256" key="1">
    <source>
        <dbReference type="ARBA" id="ARBA00000316"/>
    </source>
</evidence>
<feature type="binding site" evidence="5 7">
    <location>
        <position position="318"/>
    </location>
    <ligand>
        <name>substrate</name>
    </ligand>
</feature>
<dbReference type="FunFam" id="2.40.37.10:FF:000006">
    <property type="entry name" value="Alanine racemase"/>
    <property type="match status" value="1"/>
</dbReference>
<dbReference type="PANTHER" id="PTHR30511">
    <property type="entry name" value="ALANINE RACEMASE"/>
    <property type="match status" value="1"/>
</dbReference>
<evidence type="ECO:0000256" key="2">
    <source>
        <dbReference type="ARBA" id="ARBA00001933"/>
    </source>
</evidence>
<dbReference type="InterPro" id="IPR009006">
    <property type="entry name" value="Ala_racemase/Decarboxylase_C"/>
</dbReference>
<evidence type="ECO:0000256" key="7">
    <source>
        <dbReference type="PIRSR" id="PIRSR600821-52"/>
    </source>
</evidence>
<evidence type="ECO:0000259" key="8">
    <source>
        <dbReference type="SMART" id="SM01005"/>
    </source>
</evidence>
<accession>A0A1M6FK57</accession>
<feature type="domain" description="Alanine racemase C-terminal" evidence="8">
    <location>
        <begin position="249"/>
        <end position="377"/>
    </location>
</feature>
<evidence type="ECO:0000256" key="3">
    <source>
        <dbReference type="ARBA" id="ARBA00022898"/>
    </source>
</evidence>
<comment type="pathway">
    <text evidence="5">Amino-acid biosynthesis; D-alanine biosynthesis; D-alanine from L-alanine: step 1/1.</text>
</comment>
<dbReference type="EMBL" id="FQZS01000012">
    <property type="protein sequence ID" value="SHI98064.1"/>
    <property type="molecule type" value="Genomic_DNA"/>
</dbReference>
<comment type="similarity">
    <text evidence="5">Belongs to the alanine racemase family.</text>
</comment>
<comment type="function">
    <text evidence="5">Catalyzes the interconversion of L-alanine and D-alanine. May also act on other amino acids.</text>
</comment>
<evidence type="ECO:0000256" key="6">
    <source>
        <dbReference type="PIRSR" id="PIRSR600821-50"/>
    </source>
</evidence>
<dbReference type="InterPro" id="IPR000821">
    <property type="entry name" value="Ala_racemase"/>
</dbReference>
<dbReference type="SMART" id="SM01005">
    <property type="entry name" value="Ala_racemase_C"/>
    <property type="match status" value="1"/>
</dbReference>
<dbReference type="Gene3D" id="3.20.20.10">
    <property type="entry name" value="Alanine racemase"/>
    <property type="match status" value="1"/>
</dbReference>
<dbReference type="STRING" id="1122184.SAMN02745176_02010"/>
<keyword evidence="4 5" id="KW-0413">Isomerase</keyword>
<gene>
    <name evidence="9" type="ORF">SAMN02745176_02010</name>
</gene>
<dbReference type="GO" id="GO:0030632">
    <property type="term" value="P:D-alanine biosynthetic process"/>
    <property type="evidence" value="ECO:0007669"/>
    <property type="project" value="UniProtKB-UniRule"/>
</dbReference>
<dbReference type="UniPathway" id="UPA00042">
    <property type="reaction ID" value="UER00497"/>
</dbReference>
<evidence type="ECO:0000256" key="5">
    <source>
        <dbReference type="HAMAP-Rule" id="MF_01201"/>
    </source>
</evidence>
<feature type="modified residue" description="N6-(pyridoxal phosphate)lysine" evidence="5 6">
    <location>
        <position position="41"/>
    </location>
</feature>
<protein>
    <recommendedName>
        <fullName evidence="5">Alanine racemase</fullName>
        <ecNumber evidence="5">5.1.1.1</ecNumber>
    </recommendedName>
</protein>
<comment type="catalytic activity">
    <reaction evidence="1 5">
        <text>L-alanine = D-alanine</text>
        <dbReference type="Rhea" id="RHEA:20249"/>
        <dbReference type="ChEBI" id="CHEBI:57416"/>
        <dbReference type="ChEBI" id="CHEBI:57972"/>
        <dbReference type="EC" id="5.1.1.1"/>
    </reaction>
</comment>
<dbReference type="Pfam" id="PF01168">
    <property type="entry name" value="Ala_racemase_N"/>
    <property type="match status" value="1"/>
</dbReference>
<proteinExistence type="inferred from homology"/>
<dbReference type="NCBIfam" id="TIGR00492">
    <property type="entry name" value="alr"/>
    <property type="match status" value="1"/>
</dbReference>
<feature type="active site" description="Proton acceptor; specific for D-alanine" evidence="5">
    <location>
        <position position="41"/>
    </location>
</feature>
<dbReference type="HAMAP" id="MF_01201">
    <property type="entry name" value="Ala_racemase"/>
    <property type="match status" value="1"/>
</dbReference>
<dbReference type="InterPro" id="IPR029066">
    <property type="entry name" value="PLP-binding_barrel"/>
</dbReference>